<dbReference type="EMBL" id="CP010427">
    <property type="protein sequence ID" value="AJC48912.1"/>
    <property type="molecule type" value="Genomic_DNA"/>
</dbReference>
<dbReference type="KEGG" id="fgu:SD28_04330"/>
<dbReference type="Proteomes" id="UP000031104">
    <property type="component" value="Chromosome"/>
</dbReference>
<name>A0A0A8E5N6_9GAMM</name>
<dbReference type="InterPro" id="IPR005653">
    <property type="entry name" value="OstA-like_N"/>
</dbReference>
<protein>
    <recommendedName>
        <fullName evidence="2">Organic solvent tolerance-like N-terminal domain-containing protein</fullName>
    </recommendedName>
</protein>
<organism evidence="3 4">
    <name type="scientific">Allofrancisella guangzhouensis</name>
    <dbReference type="NCBI Taxonomy" id="594679"/>
    <lineage>
        <taxon>Bacteria</taxon>
        <taxon>Pseudomonadati</taxon>
        <taxon>Pseudomonadota</taxon>
        <taxon>Gammaproteobacteria</taxon>
        <taxon>Thiotrichales</taxon>
        <taxon>Francisellaceae</taxon>
        <taxon>Allofrancisella</taxon>
    </lineage>
</organism>
<evidence type="ECO:0000313" key="3">
    <source>
        <dbReference type="EMBL" id="AJC48912.1"/>
    </source>
</evidence>
<accession>A0A0A8E5N6</accession>
<reference evidence="3 4" key="1">
    <citation type="submission" date="2014-12" db="EMBL/GenBank/DDBJ databases">
        <title>Complete genome sequence of Francisella guanzhouensis strain 08HL01032 isolated from air-conditioning system in China.</title>
        <authorList>
            <person name="Svensson D."/>
            <person name="Ohrman C."/>
            <person name="Backman S."/>
            <person name="Karlsson E."/>
            <person name="Nilsson E."/>
            <person name="Bystrom M."/>
            <person name="Larkeryd A."/>
            <person name="Stenberg P."/>
            <person name="Scholtz H.C."/>
            <person name="Forsman M."/>
            <person name="Sjodin A."/>
        </authorList>
    </citation>
    <scope>NUCLEOTIDE SEQUENCE [LARGE SCALE GENOMIC DNA]</scope>
    <source>
        <strain evidence="3 4">08HL01032</strain>
    </source>
</reference>
<dbReference type="RefSeq" id="WP_039124448.1">
    <property type="nucleotide sequence ID" value="NZ_CP010427.1"/>
</dbReference>
<dbReference type="Gene3D" id="2.60.450.10">
    <property type="entry name" value="Lipopolysaccharide (LPS) transport protein A like domain"/>
    <property type="match status" value="1"/>
</dbReference>
<evidence type="ECO:0000313" key="4">
    <source>
        <dbReference type="Proteomes" id="UP000031104"/>
    </source>
</evidence>
<proteinExistence type="predicted"/>
<gene>
    <name evidence="3" type="ORF">SD28_04330</name>
</gene>
<feature type="compositionally biased region" description="Polar residues" evidence="1">
    <location>
        <begin position="283"/>
        <end position="293"/>
    </location>
</feature>
<feature type="region of interest" description="Disordered" evidence="1">
    <location>
        <begin position="277"/>
        <end position="301"/>
    </location>
</feature>
<dbReference type="HOGENOM" id="CLU_1003823_0_0_6"/>
<keyword evidence="4" id="KW-1185">Reference proteome</keyword>
<dbReference type="Pfam" id="PF03968">
    <property type="entry name" value="LptD_N"/>
    <property type="match status" value="1"/>
</dbReference>
<dbReference type="STRING" id="594679.SD28_04330"/>
<evidence type="ECO:0000259" key="2">
    <source>
        <dbReference type="Pfam" id="PF03968"/>
    </source>
</evidence>
<dbReference type="OrthoDB" id="5605524at2"/>
<feature type="domain" description="Organic solvent tolerance-like N-terminal" evidence="2">
    <location>
        <begin position="184"/>
        <end position="240"/>
    </location>
</feature>
<dbReference type="AlphaFoldDB" id="A0A0A8E5N6"/>
<sequence length="301" mass="34245">MRQARFVLVALVVLGVFFNGYSDSYNQVSSSNLTSEQSILPQESSTAIADEKEDTSADNILKEYGPLTICADKATYDSSKETLTYYGNVFVMQIHNKHILCKEPKISKTNMVYFTRDETIPFKKLQQEWFEQAKELCADEHECNFISGQKLVMKLDKDRKVQTLTMESQDDELSQFYTFPTNSVQGYQKSKKIINGPLDGVGRRIIYNVVKKNLELFENAVVNQNENHYKGREINYDMDHDLVAIPGSKDRRSKIILDGVDSDTKIDTGLKPISEYNKKKKVNSGSTVKTSSFDDADNFLS</sequence>
<evidence type="ECO:0000256" key="1">
    <source>
        <dbReference type="SAM" id="MobiDB-lite"/>
    </source>
</evidence>